<dbReference type="SMART" id="SM00430">
    <property type="entry name" value="HOLI"/>
    <property type="match status" value="1"/>
</dbReference>
<dbReference type="PANTHER" id="PTHR45805">
    <property type="entry name" value="NUCLEAR HORMONE RECEPTOR HR3-RELATED"/>
    <property type="match status" value="1"/>
</dbReference>
<dbReference type="PANTHER" id="PTHR45805:SF2">
    <property type="entry name" value="NUCLEAR HORMONE RECEPTOR HR3-RELATED"/>
    <property type="match status" value="1"/>
</dbReference>
<dbReference type="InterPro" id="IPR044101">
    <property type="entry name" value="NR_DBD_ROR"/>
</dbReference>
<dbReference type="PROSITE" id="PS51030">
    <property type="entry name" value="NUCLEAR_REC_DBD_2"/>
    <property type="match status" value="1"/>
</dbReference>
<evidence type="ECO:0000256" key="6">
    <source>
        <dbReference type="ARBA" id="ARBA00023015"/>
    </source>
</evidence>
<dbReference type="InterPro" id="IPR035500">
    <property type="entry name" value="NHR-like_dom_sf"/>
</dbReference>
<comment type="similarity">
    <text evidence="2">Belongs to the nuclear hormone receptor family. NR1 subfamily.</text>
</comment>
<feature type="domain" description="NR LBD" evidence="13">
    <location>
        <begin position="214"/>
        <end position="453"/>
    </location>
</feature>
<dbReference type="InterPro" id="IPR001728">
    <property type="entry name" value="ThyrH_rcpt"/>
</dbReference>
<dbReference type="SUPFAM" id="SSF57716">
    <property type="entry name" value="Glucocorticoid receptor-like (DNA-binding domain)"/>
    <property type="match status" value="1"/>
</dbReference>
<dbReference type="Gene3D" id="1.10.565.10">
    <property type="entry name" value="Retinoid X Receptor"/>
    <property type="match status" value="1"/>
</dbReference>
<dbReference type="Pfam" id="PF00105">
    <property type="entry name" value="zf-C4"/>
    <property type="match status" value="1"/>
</dbReference>
<dbReference type="PRINTS" id="PR00546">
    <property type="entry name" value="THYROIDHORMR"/>
</dbReference>
<evidence type="ECO:0000256" key="4">
    <source>
        <dbReference type="ARBA" id="ARBA00022771"/>
    </source>
</evidence>
<feature type="domain" description="Nuclear receptor" evidence="12">
    <location>
        <begin position="10"/>
        <end position="85"/>
    </location>
</feature>
<evidence type="ECO:0000256" key="10">
    <source>
        <dbReference type="ARBA" id="ARBA00023242"/>
    </source>
</evidence>
<evidence type="ECO:0000256" key="11">
    <source>
        <dbReference type="RuleBase" id="RU004334"/>
    </source>
</evidence>
<dbReference type="SUPFAM" id="SSF48508">
    <property type="entry name" value="Nuclear receptor ligand-binding domain"/>
    <property type="match status" value="1"/>
</dbReference>
<comment type="caution">
    <text evidence="14">The sequence shown here is derived from an EMBL/GenBank/DDBJ whole genome shotgun (WGS) entry which is preliminary data.</text>
</comment>
<dbReference type="InterPro" id="IPR001628">
    <property type="entry name" value="Znf_hrmn_rcpt"/>
</dbReference>
<evidence type="ECO:0000259" key="12">
    <source>
        <dbReference type="PROSITE" id="PS51030"/>
    </source>
</evidence>
<dbReference type="PROSITE" id="PS51843">
    <property type="entry name" value="NR_LBD"/>
    <property type="match status" value="1"/>
</dbReference>
<gene>
    <name evidence="14" type="ORF">CVLEPA_LOCUS16412</name>
</gene>
<name>A0ABP0G177_CLALP</name>
<keyword evidence="9 11" id="KW-0675">Receptor</keyword>
<dbReference type="InterPro" id="IPR000536">
    <property type="entry name" value="Nucl_hrmn_rcpt_lig-bd"/>
</dbReference>
<keyword evidence="3 11" id="KW-0479">Metal-binding</keyword>
<dbReference type="InterPro" id="IPR013088">
    <property type="entry name" value="Znf_NHR/GATA"/>
</dbReference>
<evidence type="ECO:0000259" key="13">
    <source>
        <dbReference type="PROSITE" id="PS51843"/>
    </source>
</evidence>
<keyword evidence="6 11" id="KW-0805">Transcription regulation</keyword>
<sequence length="556" mass="62029">MKSTKTHIEIIPCKVCGDKSSGIHYGVITCEGCKGFFRRSQQNHYAYTCSRQGNCVIDRTNRNRCQHCRLQKCLLAGMSKDAVKFGRMSKKQRDRLYQEVLKQQQVRANRSQREPCIYGQANSGVPGPVSSVNVPPFYTLSDSLVVDPASYNNCSPDGAPSSAMAKVPEMQLSTFSQLSTPKCCDLTLQNMEDNSPAHYSSRQIDCSDFFPYSDTGKLVRNVFEAHHKTCQFTISELEVLSLENHSTEGIAQYLNMSKVSLWCLCAEQITEAIQHVVEFAKHIHAFMMLNQHDQIVLLKGGCLEIVMLRMSRAFATKEGTVLFERKHTPIVAFHNLGCDDLVDGMFDVARKLADLKLTEEEMALYSCAILITADRPDLKKKSRLSNIHRTILQCLEGKLSETHPNDSAIIANLSKLSSRLRSLHRLHVKHLYLFKQEYNHVGLPPLYKELFVPEDDMDEPSPTHSAATMDTADVNKIDTPANIGRGNLSCFSQVFNTISTSMSQNVCTNPSIGSAANVSGCVLAHKSNAIGLYDGLRSQRSDENALPNLSIWNGSF</sequence>
<evidence type="ECO:0000313" key="15">
    <source>
        <dbReference type="Proteomes" id="UP001642483"/>
    </source>
</evidence>
<dbReference type="Gene3D" id="3.30.50.10">
    <property type="entry name" value="Erythroid Transcription Factor GATA-1, subunit A"/>
    <property type="match status" value="1"/>
</dbReference>
<keyword evidence="15" id="KW-1185">Reference proteome</keyword>
<dbReference type="InterPro" id="IPR001723">
    <property type="entry name" value="Nuclear_hrmn_rcpt"/>
</dbReference>
<dbReference type="PRINTS" id="PR00398">
    <property type="entry name" value="STRDHORMONER"/>
</dbReference>
<dbReference type="Proteomes" id="UP001642483">
    <property type="component" value="Unassembled WGS sequence"/>
</dbReference>
<keyword evidence="5 11" id="KW-0862">Zinc</keyword>
<organism evidence="14 15">
    <name type="scientific">Clavelina lepadiformis</name>
    <name type="common">Light-bulb sea squirt</name>
    <name type="synonym">Ascidia lepadiformis</name>
    <dbReference type="NCBI Taxonomy" id="159417"/>
    <lineage>
        <taxon>Eukaryota</taxon>
        <taxon>Metazoa</taxon>
        <taxon>Chordata</taxon>
        <taxon>Tunicata</taxon>
        <taxon>Ascidiacea</taxon>
        <taxon>Aplousobranchia</taxon>
        <taxon>Clavelinidae</taxon>
        <taxon>Clavelina</taxon>
    </lineage>
</organism>
<evidence type="ECO:0000256" key="1">
    <source>
        <dbReference type="ARBA" id="ARBA00004123"/>
    </source>
</evidence>
<evidence type="ECO:0000256" key="9">
    <source>
        <dbReference type="ARBA" id="ARBA00023170"/>
    </source>
</evidence>
<evidence type="ECO:0000256" key="7">
    <source>
        <dbReference type="ARBA" id="ARBA00023125"/>
    </source>
</evidence>
<reference evidence="14 15" key="1">
    <citation type="submission" date="2024-02" db="EMBL/GenBank/DDBJ databases">
        <authorList>
            <person name="Daric V."/>
            <person name="Darras S."/>
        </authorList>
    </citation>
    <scope>NUCLEOTIDE SEQUENCE [LARGE SCALE GENOMIC DNA]</scope>
</reference>
<dbReference type="Pfam" id="PF00104">
    <property type="entry name" value="Hormone_recep"/>
    <property type="match status" value="1"/>
</dbReference>
<evidence type="ECO:0000256" key="2">
    <source>
        <dbReference type="ARBA" id="ARBA00008092"/>
    </source>
</evidence>
<comment type="subcellular location">
    <subcellularLocation>
        <location evidence="1 11">Nucleus</location>
    </subcellularLocation>
</comment>
<dbReference type="PRINTS" id="PR00047">
    <property type="entry name" value="STROIDFINGER"/>
</dbReference>
<keyword evidence="8 11" id="KW-0804">Transcription</keyword>
<dbReference type="SMART" id="SM00399">
    <property type="entry name" value="ZnF_C4"/>
    <property type="match status" value="1"/>
</dbReference>
<dbReference type="EMBL" id="CAWYQH010000099">
    <property type="protein sequence ID" value="CAK8685273.1"/>
    <property type="molecule type" value="Genomic_DNA"/>
</dbReference>
<keyword evidence="4 11" id="KW-0863">Zinc-finger</keyword>
<keyword evidence="10 11" id="KW-0539">Nucleus</keyword>
<accession>A0ABP0G177</accession>
<keyword evidence="7 11" id="KW-0238">DNA-binding</keyword>
<evidence type="ECO:0000256" key="8">
    <source>
        <dbReference type="ARBA" id="ARBA00023163"/>
    </source>
</evidence>
<proteinExistence type="inferred from homology"/>
<evidence type="ECO:0000256" key="5">
    <source>
        <dbReference type="ARBA" id="ARBA00022833"/>
    </source>
</evidence>
<evidence type="ECO:0000256" key="3">
    <source>
        <dbReference type="ARBA" id="ARBA00022723"/>
    </source>
</evidence>
<evidence type="ECO:0000313" key="14">
    <source>
        <dbReference type="EMBL" id="CAK8685273.1"/>
    </source>
</evidence>
<dbReference type="PROSITE" id="PS00031">
    <property type="entry name" value="NUCLEAR_REC_DBD_1"/>
    <property type="match status" value="1"/>
</dbReference>
<dbReference type="CDD" id="cd06968">
    <property type="entry name" value="NR_DBD_ROR"/>
    <property type="match status" value="1"/>
</dbReference>
<protein>
    <submittedName>
        <fullName evidence="14">Uncharacterized protein</fullName>
    </submittedName>
</protein>